<organism evidence="10 11">
    <name type="scientific">Stentor coeruleus</name>
    <dbReference type="NCBI Taxonomy" id="5963"/>
    <lineage>
        <taxon>Eukaryota</taxon>
        <taxon>Sar</taxon>
        <taxon>Alveolata</taxon>
        <taxon>Ciliophora</taxon>
        <taxon>Postciliodesmatophora</taxon>
        <taxon>Heterotrichea</taxon>
        <taxon>Heterotrichida</taxon>
        <taxon>Stentoridae</taxon>
        <taxon>Stentor</taxon>
    </lineage>
</organism>
<gene>
    <name evidence="10" type="ORF">SteCoe_7226</name>
</gene>
<dbReference type="GO" id="GO:0032259">
    <property type="term" value="P:methylation"/>
    <property type="evidence" value="ECO:0007669"/>
    <property type="project" value="UniProtKB-KW"/>
</dbReference>
<evidence type="ECO:0000256" key="5">
    <source>
        <dbReference type="ARBA" id="ARBA00022603"/>
    </source>
</evidence>
<dbReference type="InterPro" id="IPR019410">
    <property type="entry name" value="Methyltransf_16"/>
</dbReference>
<protein>
    <recommendedName>
        <fullName evidence="3">protein-histidine N-methyltransferase</fullName>
        <ecNumber evidence="3">2.1.1.85</ecNumber>
    </recommendedName>
</protein>
<dbReference type="Gene3D" id="3.40.50.150">
    <property type="entry name" value="Vaccinia Virus protein VP39"/>
    <property type="match status" value="1"/>
</dbReference>
<comment type="similarity">
    <text evidence="9">Belongs to the methyltransferase superfamily. METTL18 family.</text>
</comment>
<dbReference type="CDD" id="cd02440">
    <property type="entry name" value="AdoMet_MTases"/>
    <property type="match status" value="1"/>
</dbReference>
<dbReference type="Proteomes" id="UP000187209">
    <property type="component" value="Unassembled WGS sequence"/>
</dbReference>
<evidence type="ECO:0000256" key="8">
    <source>
        <dbReference type="ARBA" id="ARBA00023242"/>
    </source>
</evidence>
<evidence type="ECO:0000313" key="10">
    <source>
        <dbReference type="EMBL" id="OMJ90419.1"/>
    </source>
</evidence>
<reference evidence="10 11" key="1">
    <citation type="submission" date="2016-11" db="EMBL/GenBank/DDBJ databases">
        <title>The macronuclear genome of Stentor coeruleus: a giant cell with tiny introns.</title>
        <authorList>
            <person name="Slabodnick M."/>
            <person name="Ruby J.G."/>
            <person name="Reiff S.B."/>
            <person name="Swart E.C."/>
            <person name="Gosai S."/>
            <person name="Prabakaran S."/>
            <person name="Witkowska E."/>
            <person name="Larue G.E."/>
            <person name="Fisher S."/>
            <person name="Freeman R.M."/>
            <person name="Gunawardena J."/>
            <person name="Chu W."/>
            <person name="Stover N.A."/>
            <person name="Gregory B.D."/>
            <person name="Nowacki M."/>
            <person name="Derisi J."/>
            <person name="Roy S.W."/>
            <person name="Marshall W.F."/>
            <person name="Sood P."/>
        </authorList>
    </citation>
    <scope>NUCLEOTIDE SEQUENCE [LARGE SCALE GENOMIC DNA]</scope>
    <source>
        <strain evidence="10">WM001</strain>
    </source>
</reference>
<dbReference type="OrthoDB" id="1723750at2759"/>
<sequence>MIEVTEWVESNNLKTSEGLFYTVVGNSTVGLKETTDLVSGRYEGGLKLWECSLDLTKYLQTLSIIPARVLELGCGHGLPGILCAQKGSSVYLQDYNEEVIRHVTGNNVIRNGVKDRCKLFYGPWGDLSNLGSFDLVLTSETIYNPEYYPSLLTAIRTSQARCCLVACKNYYFGVGGGVELFAKSAEDFGFSTQTLLRIDDIASTRYILELTPKY</sequence>
<keyword evidence="6" id="KW-0808">Transferase</keyword>
<name>A0A1R2CN31_9CILI</name>
<evidence type="ECO:0000313" key="11">
    <source>
        <dbReference type="Proteomes" id="UP000187209"/>
    </source>
</evidence>
<dbReference type="GO" id="GO:0005634">
    <property type="term" value="C:nucleus"/>
    <property type="evidence" value="ECO:0007669"/>
    <property type="project" value="UniProtKB-SubCell"/>
</dbReference>
<accession>A0A1R2CN31</accession>
<evidence type="ECO:0000256" key="9">
    <source>
        <dbReference type="ARBA" id="ARBA00038126"/>
    </source>
</evidence>
<dbReference type="EC" id="2.1.1.85" evidence="3"/>
<evidence type="ECO:0000256" key="3">
    <source>
        <dbReference type="ARBA" id="ARBA00012533"/>
    </source>
</evidence>
<comment type="subcellular location">
    <subcellularLocation>
        <location evidence="2">Cytoplasm</location>
    </subcellularLocation>
    <subcellularLocation>
        <location evidence="1">Nucleus</location>
    </subcellularLocation>
</comment>
<keyword evidence="5" id="KW-0489">Methyltransferase</keyword>
<dbReference type="EMBL" id="MPUH01000103">
    <property type="protein sequence ID" value="OMJ90419.1"/>
    <property type="molecule type" value="Genomic_DNA"/>
</dbReference>
<dbReference type="GO" id="GO:0005737">
    <property type="term" value="C:cytoplasm"/>
    <property type="evidence" value="ECO:0007669"/>
    <property type="project" value="UniProtKB-SubCell"/>
</dbReference>
<dbReference type="PANTHER" id="PTHR14614:SF39">
    <property type="entry name" value="HISTIDINE PROTEIN METHYLTRANSFERASE 1 HOMOLOG"/>
    <property type="match status" value="1"/>
</dbReference>
<dbReference type="SUPFAM" id="SSF53335">
    <property type="entry name" value="S-adenosyl-L-methionine-dependent methyltransferases"/>
    <property type="match status" value="1"/>
</dbReference>
<comment type="caution">
    <text evidence="10">The sequence shown here is derived from an EMBL/GenBank/DDBJ whole genome shotgun (WGS) entry which is preliminary data.</text>
</comment>
<dbReference type="PANTHER" id="PTHR14614">
    <property type="entry name" value="HEPATOCELLULAR CARCINOMA-ASSOCIATED ANTIGEN"/>
    <property type="match status" value="1"/>
</dbReference>
<evidence type="ECO:0000256" key="4">
    <source>
        <dbReference type="ARBA" id="ARBA00022490"/>
    </source>
</evidence>
<dbReference type="GO" id="GO:0018064">
    <property type="term" value="F:protein-L-histidine N-tele-methyltransferase activity"/>
    <property type="evidence" value="ECO:0007669"/>
    <property type="project" value="UniProtKB-EC"/>
</dbReference>
<dbReference type="InterPro" id="IPR029063">
    <property type="entry name" value="SAM-dependent_MTases_sf"/>
</dbReference>
<keyword evidence="7" id="KW-0949">S-adenosyl-L-methionine</keyword>
<keyword evidence="4" id="KW-0963">Cytoplasm</keyword>
<keyword evidence="8" id="KW-0539">Nucleus</keyword>
<evidence type="ECO:0000256" key="1">
    <source>
        <dbReference type="ARBA" id="ARBA00004123"/>
    </source>
</evidence>
<proteinExistence type="inferred from homology"/>
<dbReference type="AlphaFoldDB" id="A0A1R2CN31"/>
<dbReference type="Pfam" id="PF10294">
    <property type="entry name" value="Methyltransf_16"/>
    <property type="match status" value="1"/>
</dbReference>
<evidence type="ECO:0000256" key="7">
    <source>
        <dbReference type="ARBA" id="ARBA00022691"/>
    </source>
</evidence>
<evidence type="ECO:0000256" key="6">
    <source>
        <dbReference type="ARBA" id="ARBA00022679"/>
    </source>
</evidence>
<evidence type="ECO:0000256" key="2">
    <source>
        <dbReference type="ARBA" id="ARBA00004496"/>
    </source>
</evidence>
<keyword evidence="11" id="KW-1185">Reference proteome</keyword>